<dbReference type="GO" id="GO:0005737">
    <property type="term" value="C:cytoplasm"/>
    <property type="evidence" value="ECO:0007669"/>
    <property type="project" value="TreeGrafter"/>
</dbReference>
<dbReference type="CDD" id="cd07383">
    <property type="entry name" value="MPP_Dcr2"/>
    <property type="match status" value="1"/>
</dbReference>
<protein>
    <recommendedName>
        <fullName evidence="2">Calcineurin-like phosphoesterase domain-containing protein</fullName>
    </recommendedName>
</protein>
<feature type="signal peptide" evidence="1">
    <location>
        <begin position="1"/>
        <end position="18"/>
    </location>
</feature>
<name>A0A0G4H677_9ALVE</name>
<feature type="domain" description="Calcineurin-like phosphoesterase" evidence="2">
    <location>
        <begin position="47"/>
        <end position="287"/>
    </location>
</feature>
<dbReference type="GO" id="GO:0016788">
    <property type="term" value="F:hydrolase activity, acting on ester bonds"/>
    <property type="evidence" value="ECO:0007669"/>
    <property type="project" value="TreeGrafter"/>
</dbReference>
<dbReference type="SUPFAM" id="SSF56300">
    <property type="entry name" value="Metallo-dependent phosphatases"/>
    <property type="match status" value="1"/>
</dbReference>
<evidence type="ECO:0000259" key="2">
    <source>
        <dbReference type="Pfam" id="PF00149"/>
    </source>
</evidence>
<dbReference type="VEuPathDB" id="CryptoDB:Cvel_24780"/>
<dbReference type="InterPro" id="IPR004843">
    <property type="entry name" value="Calcineurin-like_PHP"/>
</dbReference>
<evidence type="ECO:0000313" key="3">
    <source>
        <dbReference type="EMBL" id="CEM39093.1"/>
    </source>
</evidence>
<dbReference type="PANTHER" id="PTHR32440">
    <property type="entry name" value="PHOSPHATASE DCR2-RELATED-RELATED"/>
    <property type="match status" value="1"/>
</dbReference>
<dbReference type="Gene3D" id="3.60.21.10">
    <property type="match status" value="1"/>
</dbReference>
<dbReference type="InterPro" id="IPR029052">
    <property type="entry name" value="Metallo-depent_PP-like"/>
</dbReference>
<reference evidence="3" key="1">
    <citation type="submission" date="2014-11" db="EMBL/GenBank/DDBJ databases">
        <authorList>
            <person name="Otto D Thomas"/>
            <person name="Naeem Raeece"/>
        </authorList>
    </citation>
    <scope>NUCLEOTIDE SEQUENCE</scope>
</reference>
<proteinExistence type="predicted"/>
<dbReference type="PANTHER" id="PTHR32440:SF0">
    <property type="entry name" value="PHOSPHATASE DCR2-RELATED"/>
    <property type="match status" value="1"/>
</dbReference>
<evidence type="ECO:0000256" key="1">
    <source>
        <dbReference type="SAM" id="SignalP"/>
    </source>
</evidence>
<dbReference type="EMBL" id="CDMZ01001904">
    <property type="protein sequence ID" value="CEM39093.1"/>
    <property type="molecule type" value="Genomic_DNA"/>
</dbReference>
<dbReference type="AlphaFoldDB" id="A0A0G4H677"/>
<dbReference type="Pfam" id="PF00149">
    <property type="entry name" value="Metallophos"/>
    <property type="match status" value="1"/>
</dbReference>
<accession>A0A0G4H677</accession>
<sequence length="369" mass="39921">MRLLPSFLVVCGSAAVHGRFSAASPPSPPSPSEETECLIRIPSSGSFRILQVADMHYSADDDSCEDIPKEEMPFCSSKNTTDFVKRAIAKTKPNFIVFTGDQTDGGNKDARKSQTEALHPAVESGIPWAAVLGNHDSESTLTRQELMELGRGLPGSCARVGPEGLSGSGNYKVLLKGGGKTVPLFFLDSGDYSSFESVGGYDWIRSDQITWLKEKSRVLRAETEKEKEDLMKGFLFFHIPVPEYKEVKPEAGERGEGVCSAEVNSGLVAGLLEADTVGVTVVGHDHVNDYCGDSHGLKLCYGGGVGYKTYGKVGWPRRVRVFDLSDFGASLSTFKILDTPEMPEEGHATLWTKGKGAEKEGETLDLVVD</sequence>
<gene>
    <name evidence="3" type="ORF">Cvel_24780</name>
</gene>
<keyword evidence="1" id="KW-0732">Signal</keyword>
<feature type="chain" id="PRO_5005191470" description="Calcineurin-like phosphoesterase domain-containing protein" evidence="1">
    <location>
        <begin position="19"/>
        <end position="369"/>
    </location>
</feature>
<organism evidence="3">
    <name type="scientific">Chromera velia CCMP2878</name>
    <dbReference type="NCBI Taxonomy" id="1169474"/>
    <lineage>
        <taxon>Eukaryota</taxon>
        <taxon>Sar</taxon>
        <taxon>Alveolata</taxon>
        <taxon>Colpodellida</taxon>
        <taxon>Chromeraceae</taxon>
        <taxon>Chromera</taxon>
    </lineage>
</organism>
<dbReference type="PhylomeDB" id="A0A0G4H677"/>